<accession>A0A437A2N7</accession>
<protein>
    <submittedName>
        <fullName evidence="1">Uncharacterized protein</fullName>
    </submittedName>
</protein>
<proteinExistence type="predicted"/>
<sequence>MPSGAFNPLGYTLSLETYPSQAFFPKWAKLQLPPEPPYNGIPEFRINYNAMLLFRRWANGQRFRTNGSLLEEGNGLFNVLNDFLHHGPQEFYIPSVNDGDDGGKCNQLRIKRIVVDVKLTHAPDLDNPIRYRTEKVSNFVSDGANQIELNYFLSDLYEYKCNIMKGFTDWFSLFLAVGHLDGVMGTVQVLWDGAEEWDAPPDPYDPDSKSIEKIWGYFDLMKTRKRGGKRA</sequence>
<dbReference type="GeneID" id="93586042"/>
<dbReference type="AlphaFoldDB" id="A0A437A2N7"/>
<keyword evidence="2" id="KW-1185">Reference proteome</keyword>
<comment type="caution">
    <text evidence="1">The sequence shown here is derived from an EMBL/GenBank/DDBJ whole genome shotgun (WGS) entry which is preliminary data.</text>
</comment>
<dbReference type="EMBL" id="SAEB01000006">
    <property type="protein sequence ID" value="RVD85408.1"/>
    <property type="molecule type" value="Genomic_DNA"/>
</dbReference>
<organism evidence="1 2">
    <name type="scientific">Arthrobotrys flagrans</name>
    <name type="common">Nematode-trapping fungus</name>
    <name type="synonym">Trichothecium flagrans</name>
    <dbReference type="NCBI Taxonomy" id="97331"/>
    <lineage>
        <taxon>Eukaryota</taxon>
        <taxon>Fungi</taxon>
        <taxon>Dikarya</taxon>
        <taxon>Ascomycota</taxon>
        <taxon>Pezizomycotina</taxon>
        <taxon>Orbiliomycetes</taxon>
        <taxon>Orbiliales</taxon>
        <taxon>Orbiliaceae</taxon>
        <taxon>Arthrobotrys</taxon>
    </lineage>
</organism>
<evidence type="ECO:0000313" key="2">
    <source>
        <dbReference type="Proteomes" id="UP000283090"/>
    </source>
</evidence>
<dbReference type="RefSeq" id="XP_067490952.1">
    <property type="nucleotide sequence ID" value="XM_067632711.1"/>
</dbReference>
<reference evidence="1 2" key="1">
    <citation type="submission" date="2019-01" db="EMBL/GenBank/DDBJ databases">
        <title>Intercellular communication is required for trap formation in the nematode-trapping fungus Duddingtonia flagrans.</title>
        <authorList>
            <person name="Youssar L."/>
            <person name="Wernet V."/>
            <person name="Hensel N."/>
            <person name="Hildebrandt H.-G."/>
            <person name="Fischer R."/>
        </authorList>
    </citation>
    <scope>NUCLEOTIDE SEQUENCE [LARGE SCALE GENOMIC DNA]</scope>
    <source>
        <strain evidence="1 2">CBS H-5679</strain>
    </source>
</reference>
<dbReference type="VEuPathDB" id="FungiDB:DFL_003731"/>
<name>A0A437A2N7_ARTFL</name>
<evidence type="ECO:0000313" key="1">
    <source>
        <dbReference type="EMBL" id="RVD85408.1"/>
    </source>
</evidence>
<dbReference type="Proteomes" id="UP000283090">
    <property type="component" value="Unassembled WGS sequence"/>
</dbReference>
<gene>
    <name evidence="1" type="ORF">DFL_003731</name>
</gene>